<dbReference type="VEuPathDB" id="FungiDB:VP01_10357g1"/>
<feature type="non-terminal residue" evidence="4">
    <location>
        <position position="1"/>
    </location>
</feature>
<evidence type="ECO:0000256" key="2">
    <source>
        <dbReference type="PROSITE-ProRule" id="PRU00047"/>
    </source>
</evidence>
<evidence type="ECO:0000313" key="5">
    <source>
        <dbReference type="Proteomes" id="UP000037035"/>
    </source>
</evidence>
<reference evidence="4 5" key="1">
    <citation type="submission" date="2015-08" db="EMBL/GenBank/DDBJ databases">
        <title>Next Generation Sequencing and Analysis of the Genome of Puccinia sorghi L Schw, the Causal Agent of Maize Common Rust.</title>
        <authorList>
            <person name="Rochi L."/>
            <person name="Burguener G."/>
            <person name="Darino M."/>
            <person name="Turjanski A."/>
            <person name="Kreff E."/>
            <person name="Dieguez M.J."/>
            <person name="Sacco F."/>
        </authorList>
    </citation>
    <scope>NUCLEOTIDE SEQUENCE [LARGE SCALE GENOMIC DNA]</scope>
    <source>
        <strain evidence="4 5">RO10H11247</strain>
    </source>
</reference>
<dbReference type="OrthoDB" id="3040543at2759"/>
<keyword evidence="2" id="KW-0479">Metal-binding</keyword>
<accession>A0A0L6VUL5</accession>
<dbReference type="GO" id="GO:0008270">
    <property type="term" value="F:zinc ion binding"/>
    <property type="evidence" value="ECO:0007669"/>
    <property type="project" value="UniProtKB-KW"/>
</dbReference>
<dbReference type="GO" id="GO:0006397">
    <property type="term" value="P:mRNA processing"/>
    <property type="evidence" value="ECO:0007669"/>
    <property type="project" value="UniProtKB-KW"/>
</dbReference>
<sequence length="97" mass="10460">TSTSAPSPNPNVMDLSALQRAPINQLSDTKRALWVQRNLCFCCGQAGHIFRRCLNGGQRPQDHPQPSSSARISKLQAEINCLGANPMLSEIASSKNG</sequence>
<proteinExistence type="predicted"/>
<feature type="non-terminal residue" evidence="4">
    <location>
        <position position="97"/>
    </location>
</feature>
<dbReference type="Proteomes" id="UP000037035">
    <property type="component" value="Unassembled WGS sequence"/>
</dbReference>
<dbReference type="AlphaFoldDB" id="A0A0L6VUL5"/>
<comment type="caution">
    <text evidence="4">The sequence shown here is derived from an EMBL/GenBank/DDBJ whole genome shotgun (WGS) entry which is preliminary data.</text>
</comment>
<dbReference type="InterPro" id="IPR001878">
    <property type="entry name" value="Znf_CCHC"/>
</dbReference>
<keyword evidence="2" id="KW-0863">Zinc-finger</keyword>
<dbReference type="EMBL" id="LAVV01000396">
    <property type="protein sequence ID" value="KNZ64391.1"/>
    <property type="molecule type" value="Genomic_DNA"/>
</dbReference>
<dbReference type="PROSITE" id="PS50158">
    <property type="entry name" value="ZF_CCHC"/>
    <property type="match status" value="1"/>
</dbReference>
<dbReference type="GO" id="GO:0003676">
    <property type="term" value="F:nucleic acid binding"/>
    <property type="evidence" value="ECO:0007669"/>
    <property type="project" value="InterPro"/>
</dbReference>
<keyword evidence="1" id="KW-0507">mRNA processing</keyword>
<keyword evidence="2" id="KW-0862">Zinc</keyword>
<name>A0A0L6VUL5_9BASI</name>
<keyword evidence="5" id="KW-1185">Reference proteome</keyword>
<protein>
    <recommendedName>
        <fullName evidence="3">CCHC-type domain-containing protein</fullName>
    </recommendedName>
</protein>
<organism evidence="4 5">
    <name type="scientific">Puccinia sorghi</name>
    <dbReference type="NCBI Taxonomy" id="27349"/>
    <lineage>
        <taxon>Eukaryota</taxon>
        <taxon>Fungi</taxon>
        <taxon>Dikarya</taxon>
        <taxon>Basidiomycota</taxon>
        <taxon>Pucciniomycotina</taxon>
        <taxon>Pucciniomycetes</taxon>
        <taxon>Pucciniales</taxon>
        <taxon>Pucciniaceae</taxon>
        <taxon>Puccinia</taxon>
    </lineage>
</organism>
<dbReference type="InterPro" id="IPR036875">
    <property type="entry name" value="Znf_CCHC_sf"/>
</dbReference>
<dbReference type="SUPFAM" id="SSF57756">
    <property type="entry name" value="Retrovirus zinc finger-like domains"/>
    <property type="match status" value="1"/>
</dbReference>
<evidence type="ECO:0000256" key="1">
    <source>
        <dbReference type="ARBA" id="ARBA00022664"/>
    </source>
</evidence>
<feature type="domain" description="CCHC-type" evidence="3">
    <location>
        <begin position="40"/>
        <end position="53"/>
    </location>
</feature>
<gene>
    <name evidence="4" type="ORF">VP01_10357g1</name>
</gene>
<evidence type="ECO:0000259" key="3">
    <source>
        <dbReference type="PROSITE" id="PS50158"/>
    </source>
</evidence>
<evidence type="ECO:0000313" key="4">
    <source>
        <dbReference type="EMBL" id="KNZ64391.1"/>
    </source>
</evidence>